<gene>
    <name evidence="1" type="ORF">N7482_005971</name>
</gene>
<evidence type="ECO:0000313" key="1">
    <source>
        <dbReference type="EMBL" id="KAJ5167190.1"/>
    </source>
</evidence>
<evidence type="ECO:0000313" key="2">
    <source>
        <dbReference type="Proteomes" id="UP001149163"/>
    </source>
</evidence>
<keyword evidence="2" id="KW-1185">Reference proteome</keyword>
<dbReference type="RefSeq" id="XP_056543651.1">
    <property type="nucleotide sequence ID" value="XM_056688096.1"/>
</dbReference>
<organism evidence="1 2">
    <name type="scientific">Penicillium canariense</name>
    <dbReference type="NCBI Taxonomy" id="189055"/>
    <lineage>
        <taxon>Eukaryota</taxon>
        <taxon>Fungi</taxon>
        <taxon>Dikarya</taxon>
        <taxon>Ascomycota</taxon>
        <taxon>Pezizomycotina</taxon>
        <taxon>Eurotiomycetes</taxon>
        <taxon>Eurotiomycetidae</taxon>
        <taxon>Eurotiales</taxon>
        <taxon>Aspergillaceae</taxon>
        <taxon>Penicillium</taxon>
    </lineage>
</organism>
<dbReference type="EMBL" id="JAPQKN010000003">
    <property type="protein sequence ID" value="KAJ5167190.1"/>
    <property type="molecule type" value="Genomic_DNA"/>
</dbReference>
<dbReference type="Proteomes" id="UP001149163">
    <property type="component" value="Unassembled WGS sequence"/>
</dbReference>
<sequence length="329" mass="37397">MDMQTKIRRYKAVKELYERINGCKSWFFSPGDLQGFGIQALQVDVSDEGSLQFDPCFFRPYPERDLPKYPLDTVRMATVGIEKIRPLNFRPDFDSILRDYENTPGIEDPLRSARSRYESIMELTGPDEWAVHATETYMHIQSQLDACRIGLSPYSSFAYLSSLGRWRTKPTRGDPPTVVGGNRDISWRIESWQEDGHESLPNPHAIAALTSDVPANREDGNLTRHEITAILAIMVIRTRHRPFVSHPIHPLLLISYTGQKHGRIIQASLHGDQLLLQYSQLWSFADDETAPVDLFMRYSISQLVEIARVEKPNVALGSLVGPIASMNLD</sequence>
<reference evidence="1" key="2">
    <citation type="journal article" date="2023" name="IMA Fungus">
        <title>Comparative genomic study of the Penicillium genus elucidates a diverse pangenome and 15 lateral gene transfer events.</title>
        <authorList>
            <person name="Petersen C."/>
            <person name="Sorensen T."/>
            <person name="Nielsen M.R."/>
            <person name="Sondergaard T.E."/>
            <person name="Sorensen J.L."/>
            <person name="Fitzpatrick D.A."/>
            <person name="Frisvad J.C."/>
            <person name="Nielsen K.L."/>
        </authorList>
    </citation>
    <scope>NUCLEOTIDE SEQUENCE</scope>
    <source>
        <strain evidence="1">IBT 26290</strain>
    </source>
</reference>
<reference evidence="1" key="1">
    <citation type="submission" date="2022-11" db="EMBL/GenBank/DDBJ databases">
        <authorList>
            <person name="Petersen C."/>
        </authorList>
    </citation>
    <scope>NUCLEOTIDE SEQUENCE</scope>
    <source>
        <strain evidence="1">IBT 26290</strain>
    </source>
</reference>
<accession>A0A9W9I3E5</accession>
<name>A0A9W9I3E5_9EURO</name>
<comment type="caution">
    <text evidence="1">The sequence shown here is derived from an EMBL/GenBank/DDBJ whole genome shotgun (WGS) entry which is preliminary data.</text>
</comment>
<proteinExistence type="predicted"/>
<dbReference type="GeneID" id="81427272"/>
<dbReference type="OrthoDB" id="4453902at2759"/>
<protein>
    <submittedName>
        <fullName evidence="1">Uncharacterized protein</fullName>
    </submittedName>
</protein>
<dbReference type="AlphaFoldDB" id="A0A9W9I3E5"/>